<protein>
    <submittedName>
        <fullName evidence="1">Related to het-6-heterokaryon incompatibility protein</fullName>
    </submittedName>
</protein>
<gene>
    <name evidence="1" type="ORF">ATEIFO6365_0010036900</name>
</gene>
<dbReference type="Pfam" id="PF06985">
    <property type="entry name" value="HET"/>
    <property type="match status" value="1"/>
</dbReference>
<dbReference type="Pfam" id="PF26639">
    <property type="entry name" value="Het-6_barrel"/>
    <property type="match status" value="1"/>
</dbReference>
<sequence length="648" mass="72855">MASTHKPTQPLAVIENEDEELQFESEDYAARVAYSYSVLPGPRSFRLLVLLPGPPGSPLQCKLETHDLDGPDVADSYTAISYTWNPSIFDQLCVTRRRIPITHGIYKRFAIRHPIWCNGTRLLVSTNLYRLLRRLRDPTKAICLWVDALCINQDDLGERAVQVLLMKDIYSRAYNVLLWLGEEDETTEKGYALARKLAHHPDANPDLKVTCSIPMSGADLVTGSGLPRLGLPPIDAPDWEAFYRLFTRPVFKRSWIIQEVTFSNLPPFAQCGSHMILLSELVGAMAFLSSCGWRDLMAGQMEKDIFAAHNYAHDIMRVRTDVAYGRSQPHISVSLRFEASDPRDKIYAMLGVLPLSDMPAESRALLQPDYHKPVHTVYRDATIGFMAADGHLAVLSLAGKHSGMSGISLPSWVPDYSTENEEYSSLIGFDPSSTCHYKASSSETPGWASVPGQPNLLSLRVYRVDTVNMVSLADAYLIEETQLLEWTSMIRTLPRTYGATGEEVEEVLWRTLIGNRGLNRLEKTFDNEEEMREGFKDFLCAKTARLLNRTNKELVSPRYELFVSGFMYNMIGRRFFLTRSGLMGMGPPSIRAGDTVYMIAGAQVPFVFRQSSTNNAVWSLIGDCYVHGIMQGECLSRKGFAWQEITVE</sequence>
<organism evidence="1 2">
    <name type="scientific">Aspergillus terreus</name>
    <dbReference type="NCBI Taxonomy" id="33178"/>
    <lineage>
        <taxon>Eukaryota</taxon>
        <taxon>Fungi</taxon>
        <taxon>Dikarya</taxon>
        <taxon>Ascomycota</taxon>
        <taxon>Pezizomycotina</taxon>
        <taxon>Eurotiomycetes</taxon>
        <taxon>Eurotiomycetidae</taxon>
        <taxon>Eurotiales</taxon>
        <taxon>Aspergillaceae</taxon>
        <taxon>Aspergillus</taxon>
        <taxon>Aspergillus subgen. Circumdati</taxon>
    </lineage>
</organism>
<accession>A0A5M3Z9T1</accession>
<proteinExistence type="predicted"/>
<dbReference type="PANTHER" id="PTHR24148">
    <property type="entry name" value="ANKYRIN REPEAT DOMAIN-CONTAINING PROTEIN 39 HOMOLOG-RELATED"/>
    <property type="match status" value="1"/>
</dbReference>
<name>A0A5M3Z9T1_ASPTE</name>
<comment type="caution">
    <text evidence="1">The sequence shown here is derived from an EMBL/GenBank/DDBJ whole genome shotgun (WGS) entry which is preliminary data.</text>
</comment>
<evidence type="ECO:0000313" key="1">
    <source>
        <dbReference type="EMBL" id="GFF19596.1"/>
    </source>
</evidence>
<keyword evidence="2" id="KW-1185">Reference proteome</keyword>
<reference evidence="1 2" key="1">
    <citation type="submission" date="2020-01" db="EMBL/GenBank/DDBJ databases">
        <title>Aspergillus terreus IFO 6365 whole genome shotgun sequence.</title>
        <authorList>
            <person name="Kanamasa S."/>
            <person name="Takahashi H."/>
        </authorList>
    </citation>
    <scope>NUCLEOTIDE SEQUENCE [LARGE SCALE GENOMIC DNA]</scope>
    <source>
        <strain evidence="1 2">IFO 6365</strain>
    </source>
</reference>
<dbReference type="InterPro" id="IPR010730">
    <property type="entry name" value="HET"/>
</dbReference>
<dbReference type="PANTHER" id="PTHR24148:SF64">
    <property type="entry name" value="HETEROKARYON INCOMPATIBILITY DOMAIN-CONTAINING PROTEIN"/>
    <property type="match status" value="1"/>
</dbReference>
<evidence type="ECO:0000313" key="2">
    <source>
        <dbReference type="Proteomes" id="UP000452235"/>
    </source>
</evidence>
<dbReference type="EMBL" id="BLJY01000010">
    <property type="protein sequence ID" value="GFF19596.1"/>
    <property type="molecule type" value="Genomic_DNA"/>
</dbReference>
<dbReference type="InterPro" id="IPR052895">
    <property type="entry name" value="HetReg/Transcr_Mod"/>
</dbReference>
<dbReference type="Proteomes" id="UP000452235">
    <property type="component" value="Unassembled WGS sequence"/>
</dbReference>
<dbReference type="OrthoDB" id="2157530at2759"/>
<dbReference type="AlphaFoldDB" id="A0A5M3Z9T1"/>
<dbReference type="VEuPathDB" id="FungiDB:ATEG_07518"/>